<evidence type="ECO:0000313" key="4">
    <source>
        <dbReference type="Proteomes" id="UP001243212"/>
    </source>
</evidence>
<dbReference type="InterPro" id="IPR054120">
    <property type="entry name" value="PBPA_dimer"/>
</dbReference>
<evidence type="ECO:0000259" key="1">
    <source>
        <dbReference type="Pfam" id="PF00905"/>
    </source>
</evidence>
<dbReference type="Pfam" id="PF00905">
    <property type="entry name" value="Transpeptidase"/>
    <property type="match status" value="1"/>
</dbReference>
<dbReference type="PANTHER" id="PTHR30627">
    <property type="entry name" value="PEPTIDOGLYCAN D,D-TRANSPEPTIDASE"/>
    <property type="match status" value="1"/>
</dbReference>
<dbReference type="SUPFAM" id="SSF56601">
    <property type="entry name" value="beta-lactamase/transpeptidase-like"/>
    <property type="match status" value="1"/>
</dbReference>
<name>A0ABT9NHP7_9ACTO</name>
<dbReference type="PANTHER" id="PTHR30627:SF24">
    <property type="entry name" value="PENICILLIN-BINDING PROTEIN 4B"/>
    <property type="match status" value="1"/>
</dbReference>
<dbReference type="InterPro" id="IPR050515">
    <property type="entry name" value="Beta-lactam/transpept"/>
</dbReference>
<gene>
    <name evidence="3" type="ORF">J2S70_000910</name>
</gene>
<dbReference type="Proteomes" id="UP001243212">
    <property type="component" value="Unassembled WGS sequence"/>
</dbReference>
<dbReference type="Pfam" id="PF21922">
    <property type="entry name" value="PBP_dimer_2"/>
    <property type="match status" value="1"/>
</dbReference>
<feature type="domain" description="Penicillin-binding protein transpeptidase" evidence="1">
    <location>
        <begin position="156"/>
        <end position="475"/>
    </location>
</feature>
<dbReference type="InterPro" id="IPR012338">
    <property type="entry name" value="Beta-lactam/transpept-like"/>
</dbReference>
<dbReference type="EC" id="2.4.1.129" evidence="3"/>
<organism evidence="3 4">
    <name type="scientific">Trueperella bonasi</name>
    <dbReference type="NCBI Taxonomy" id="312286"/>
    <lineage>
        <taxon>Bacteria</taxon>
        <taxon>Bacillati</taxon>
        <taxon>Actinomycetota</taxon>
        <taxon>Actinomycetes</taxon>
        <taxon>Actinomycetales</taxon>
        <taxon>Actinomycetaceae</taxon>
        <taxon>Trueperella</taxon>
    </lineage>
</organism>
<protein>
    <submittedName>
        <fullName evidence="3">Peptidoglycan glycosyltransferase</fullName>
        <ecNumber evidence="3">2.4.1.129</ecNumber>
    </submittedName>
</protein>
<dbReference type="GO" id="GO:0016757">
    <property type="term" value="F:glycosyltransferase activity"/>
    <property type="evidence" value="ECO:0007669"/>
    <property type="project" value="UniProtKB-KW"/>
</dbReference>
<dbReference type="SUPFAM" id="SSF56519">
    <property type="entry name" value="Penicillin binding protein dimerisation domain"/>
    <property type="match status" value="1"/>
</dbReference>
<accession>A0ABT9NHP7</accession>
<sequence length="480" mass="51021">MNPPLRKLVIVVIIMFVTLMVAATSIQFFRADSLNADSRNVRTLYKEYGVDRGPIIVAGEPIADSEPVNSVYNYQRTYLRPEMYAHLTGYFSVTHNSMTGIERAENSILGGSDSALTPQRIEELFTGAEPEGGAVELTIDPAVQQAAWDALGDRRGGVVAIEPETGRILALVSKPAYDPNLIASHDATVAREAYQNYLAAESQPLLNRAIGDNLYAPGSVFKIITTAAMIENGDLTAESMVEAPYTYSPPGTTHEIYNPLQRQCGDGSGKVPLRTAFVESCNTAFAIGGLEVGDEEMIAMSEKFGFHQELTIPLPVRPSRFPEPQDEAELAMAAFGQRDVLTSPLQMAMVAAAVANDGTLMSPYLVERTLTADLAVISTTSPSTLSTPISEKTAGELESMMIDVVNQGTGAYAASSFVQVAGKTGSAQIADGVSPHAWFAGYDASDSPQVAVGVFVENGGDGGQVAGPIARAVIEAVVTQ</sequence>
<reference evidence="3 4" key="1">
    <citation type="submission" date="2023-07" db="EMBL/GenBank/DDBJ databases">
        <title>Sequencing the genomes of 1000 actinobacteria strains.</title>
        <authorList>
            <person name="Klenk H.-P."/>
        </authorList>
    </citation>
    <scope>NUCLEOTIDE SEQUENCE [LARGE SCALE GENOMIC DNA]</scope>
    <source>
        <strain evidence="3 4">DSM 17163</strain>
    </source>
</reference>
<proteinExistence type="predicted"/>
<dbReference type="InterPro" id="IPR036138">
    <property type="entry name" value="PBP_dimer_sf"/>
</dbReference>
<evidence type="ECO:0000259" key="2">
    <source>
        <dbReference type="Pfam" id="PF21922"/>
    </source>
</evidence>
<dbReference type="InterPro" id="IPR001460">
    <property type="entry name" value="PCN-bd_Tpept"/>
</dbReference>
<keyword evidence="3" id="KW-0328">Glycosyltransferase</keyword>
<keyword evidence="3" id="KW-0808">Transferase</keyword>
<keyword evidence="4" id="KW-1185">Reference proteome</keyword>
<dbReference type="Gene3D" id="3.90.1310.10">
    <property type="entry name" value="Penicillin-binding protein 2a (Domain 2)"/>
    <property type="match status" value="1"/>
</dbReference>
<comment type="caution">
    <text evidence="3">The sequence shown here is derived from an EMBL/GenBank/DDBJ whole genome shotgun (WGS) entry which is preliminary data.</text>
</comment>
<dbReference type="EMBL" id="JAUSQX010000001">
    <property type="protein sequence ID" value="MDP9806328.1"/>
    <property type="molecule type" value="Genomic_DNA"/>
</dbReference>
<evidence type="ECO:0000313" key="3">
    <source>
        <dbReference type="EMBL" id="MDP9806328.1"/>
    </source>
</evidence>
<dbReference type="RefSeq" id="WP_307682560.1">
    <property type="nucleotide sequence ID" value="NZ_JAUSQX010000001.1"/>
</dbReference>
<feature type="domain" description="Penicillin binding protein A dimerisation" evidence="2">
    <location>
        <begin position="52"/>
        <end position="135"/>
    </location>
</feature>
<dbReference type="Gene3D" id="3.40.710.10">
    <property type="entry name" value="DD-peptidase/beta-lactamase superfamily"/>
    <property type="match status" value="1"/>
</dbReference>